<dbReference type="EMBL" id="JBHFNT010000169">
    <property type="protein sequence ID" value="MFB2836682.1"/>
    <property type="molecule type" value="Genomic_DNA"/>
</dbReference>
<comment type="caution">
    <text evidence="1">The sequence shown here is derived from an EMBL/GenBank/DDBJ whole genome shotgun (WGS) entry which is preliminary data.</text>
</comment>
<name>A0ABV4WNM7_9CYAN</name>
<protein>
    <submittedName>
        <fullName evidence="1">Uncharacterized protein</fullName>
    </submittedName>
</protein>
<accession>A0ABV4WNM7</accession>
<dbReference type="RefSeq" id="WP_413279055.1">
    <property type="nucleotide sequence ID" value="NZ_JBHFNT010000169.1"/>
</dbReference>
<proteinExistence type="predicted"/>
<gene>
    <name evidence="1" type="ORF">ACE1CA_19300</name>
</gene>
<organism evidence="1 2">
    <name type="scientific">Floridaenema evergladense BLCC-F167</name>
    <dbReference type="NCBI Taxonomy" id="3153639"/>
    <lineage>
        <taxon>Bacteria</taxon>
        <taxon>Bacillati</taxon>
        <taxon>Cyanobacteriota</taxon>
        <taxon>Cyanophyceae</taxon>
        <taxon>Oscillatoriophycideae</taxon>
        <taxon>Aerosakkonematales</taxon>
        <taxon>Aerosakkonemataceae</taxon>
        <taxon>Floridanema</taxon>
        <taxon>Floridanema evergladense</taxon>
    </lineage>
</organism>
<evidence type="ECO:0000313" key="1">
    <source>
        <dbReference type="EMBL" id="MFB2836682.1"/>
    </source>
</evidence>
<evidence type="ECO:0000313" key="2">
    <source>
        <dbReference type="Proteomes" id="UP001576780"/>
    </source>
</evidence>
<sequence length="43" mass="5150">MFRQEILSDTSIDWQNIEQKYNFVCVKKHAISDALFAQLKDKF</sequence>
<dbReference type="Proteomes" id="UP001576780">
    <property type="component" value="Unassembled WGS sequence"/>
</dbReference>
<reference evidence="1 2" key="1">
    <citation type="submission" date="2024-09" db="EMBL/GenBank/DDBJ databases">
        <title>Floridaenema gen nov. (Aerosakkonemataceae, Aerosakkonematales ord. nov., Cyanobacteria) from benthic tropical and subtropical fresh waters, with the description of four new species.</title>
        <authorList>
            <person name="Moretto J.A."/>
            <person name="Berthold D.E."/>
            <person name="Lefler F.W."/>
            <person name="Huang I.-S."/>
            <person name="Laughinghouse H. IV."/>
        </authorList>
    </citation>
    <scope>NUCLEOTIDE SEQUENCE [LARGE SCALE GENOMIC DNA]</scope>
    <source>
        <strain evidence="1 2">BLCC-F167</strain>
    </source>
</reference>
<keyword evidence="2" id="KW-1185">Reference proteome</keyword>